<keyword evidence="1" id="KW-0472">Membrane</keyword>
<protein>
    <submittedName>
        <fullName evidence="2">Uncharacterized protein</fullName>
    </submittedName>
</protein>
<feature type="transmembrane region" description="Helical" evidence="1">
    <location>
        <begin position="6"/>
        <end position="25"/>
    </location>
</feature>
<sequence length="31" mass="3706">MDSFSFFLLISFSPFLLMILLYIKFNLMSIL</sequence>
<dbReference type="EMBL" id="BK016169">
    <property type="protein sequence ID" value="DAF99626.1"/>
    <property type="molecule type" value="Genomic_DNA"/>
</dbReference>
<organism evidence="2">
    <name type="scientific">Siphoviridae sp. ctkKt3</name>
    <dbReference type="NCBI Taxonomy" id="2825642"/>
    <lineage>
        <taxon>Viruses</taxon>
        <taxon>Duplodnaviria</taxon>
        <taxon>Heunggongvirae</taxon>
        <taxon>Uroviricota</taxon>
        <taxon>Caudoviricetes</taxon>
    </lineage>
</organism>
<reference evidence="2" key="1">
    <citation type="journal article" date="2021" name="Proc. Natl. Acad. Sci. U.S.A.">
        <title>A Catalog of Tens of Thousands of Viruses from Human Metagenomes Reveals Hidden Associations with Chronic Diseases.</title>
        <authorList>
            <person name="Tisza M.J."/>
            <person name="Buck C.B."/>
        </authorList>
    </citation>
    <scope>NUCLEOTIDE SEQUENCE</scope>
    <source>
        <strain evidence="2">CtkKt3</strain>
    </source>
</reference>
<accession>A0A8S5UZ17</accession>
<proteinExistence type="predicted"/>
<keyword evidence="1" id="KW-1133">Transmembrane helix</keyword>
<name>A0A8S5UZ17_9CAUD</name>
<keyword evidence="1" id="KW-0812">Transmembrane</keyword>
<evidence type="ECO:0000256" key="1">
    <source>
        <dbReference type="SAM" id="Phobius"/>
    </source>
</evidence>
<evidence type="ECO:0000313" key="2">
    <source>
        <dbReference type="EMBL" id="DAF99626.1"/>
    </source>
</evidence>